<keyword evidence="2" id="KW-1185">Reference proteome</keyword>
<name>A0A067CC70_SAPPC</name>
<evidence type="ECO:0000313" key="2">
    <source>
        <dbReference type="Proteomes" id="UP000030745"/>
    </source>
</evidence>
<dbReference type="AlphaFoldDB" id="A0A067CC70"/>
<reference evidence="1 2" key="1">
    <citation type="journal article" date="2013" name="PLoS Genet.">
        <title>Distinctive expansion of potential virulence genes in the genome of the oomycete fish pathogen Saprolegnia parasitica.</title>
        <authorList>
            <person name="Jiang R.H."/>
            <person name="de Bruijn I."/>
            <person name="Haas B.J."/>
            <person name="Belmonte R."/>
            <person name="Lobach L."/>
            <person name="Christie J."/>
            <person name="van den Ackerveken G."/>
            <person name="Bottin A."/>
            <person name="Bulone V."/>
            <person name="Diaz-Moreno S.M."/>
            <person name="Dumas B."/>
            <person name="Fan L."/>
            <person name="Gaulin E."/>
            <person name="Govers F."/>
            <person name="Grenville-Briggs L.J."/>
            <person name="Horner N.R."/>
            <person name="Levin J.Z."/>
            <person name="Mammella M."/>
            <person name="Meijer H.J."/>
            <person name="Morris P."/>
            <person name="Nusbaum C."/>
            <person name="Oome S."/>
            <person name="Phillips A.J."/>
            <person name="van Rooyen D."/>
            <person name="Rzeszutek E."/>
            <person name="Saraiva M."/>
            <person name="Secombes C.J."/>
            <person name="Seidl M.F."/>
            <person name="Snel B."/>
            <person name="Stassen J.H."/>
            <person name="Sykes S."/>
            <person name="Tripathy S."/>
            <person name="van den Berg H."/>
            <person name="Vega-Arreguin J.C."/>
            <person name="Wawra S."/>
            <person name="Young S.K."/>
            <person name="Zeng Q."/>
            <person name="Dieguez-Uribeondo J."/>
            <person name="Russ C."/>
            <person name="Tyler B.M."/>
            <person name="van West P."/>
        </authorList>
    </citation>
    <scope>NUCLEOTIDE SEQUENCE [LARGE SCALE GENOMIC DNA]</scope>
    <source>
        <strain evidence="1 2">CBS 223.65</strain>
    </source>
</reference>
<protein>
    <submittedName>
        <fullName evidence="1">Uncharacterized protein</fullName>
    </submittedName>
</protein>
<dbReference type="VEuPathDB" id="FungiDB:SPRG_08057"/>
<dbReference type="OrthoDB" id="64309at2759"/>
<evidence type="ECO:0000313" key="1">
    <source>
        <dbReference type="EMBL" id="KDO26755.1"/>
    </source>
</evidence>
<dbReference type="GeneID" id="24130298"/>
<dbReference type="RefSeq" id="XP_012202419.1">
    <property type="nucleotide sequence ID" value="XM_012347029.1"/>
</dbReference>
<sequence length="106" mass="11789">MVPTSDIDLVWHAHQTTGRPYRDYSRSVSKAKCVIDHDDTIPGGDLAKGYADTFVLWSQTFGEAYSSFPPSYEAWVAGKGAFSRKTWAKHGNVPAKDSRFFGVNET</sequence>
<dbReference type="KEGG" id="spar:SPRG_08057"/>
<accession>A0A067CC70</accession>
<dbReference type="Pfam" id="PF07173">
    <property type="entry name" value="GRDP-like"/>
    <property type="match status" value="1"/>
</dbReference>
<feature type="non-terminal residue" evidence="1">
    <location>
        <position position="106"/>
    </location>
</feature>
<dbReference type="Proteomes" id="UP000030745">
    <property type="component" value="Unassembled WGS sequence"/>
</dbReference>
<dbReference type="PANTHER" id="PTHR34365:SF7">
    <property type="entry name" value="GLYCINE-RICH DOMAIN-CONTAINING PROTEIN 1"/>
    <property type="match status" value="1"/>
</dbReference>
<dbReference type="PANTHER" id="PTHR34365">
    <property type="entry name" value="ENOLASE (DUF1399)"/>
    <property type="match status" value="1"/>
</dbReference>
<gene>
    <name evidence="1" type="ORF">SPRG_08057</name>
</gene>
<proteinExistence type="predicted"/>
<dbReference type="STRING" id="695850.A0A067CC70"/>
<organism evidence="1 2">
    <name type="scientific">Saprolegnia parasitica (strain CBS 223.65)</name>
    <dbReference type="NCBI Taxonomy" id="695850"/>
    <lineage>
        <taxon>Eukaryota</taxon>
        <taxon>Sar</taxon>
        <taxon>Stramenopiles</taxon>
        <taxon>Oomycota</taxon>
        <taxon>Saprolegniomycetes</taxon>
        <taxon>Saprolegniales</taxon>
        <taxon>Saprolegniaceae</taxon>
        <taxon>Saprolegnia</taxon>
    </lineage>
</organism>
<dbReference type="InterPro" id="IPR009836">
    <property type="entry name" value="GRDP-like"/>
</dbReference>
<dbReference type="EMBL" id="KK583221">
    <property type="protein sequence ID" value="KDO26755.1"/>
    <property type="molecule type" value="Genomic_DNA"/>
</dbReference>